<feature type="glycosylation site" description="N-linked (GlcNAc...) asparagine" evidence="15">
    <location>
        <position position="615"/>
    </location>
</feature>
<evidence type="ECO:0000256" key="8">
    <source>
        <dbReference type="ARBA" id="ARBA00022837"/>
    </source>
</evidence>
<gene>
    <name evidence="17" type="ORF">E5288_WYG001437</name>
</gene>
<comment type="catalytic activity">
    <reaction evidence="2">
        <text>an N-acyl-L-homoserine lactone + H2O = an N-acyl-L-homoserine + H(+)</text>
        <dbReference type="Rhea" id="RHEA:22576"/>
        <dbReference type="ChEBI" id="CHEBI:15377"/>
        <dbReference type="ChEBI" id="CHEBI:15378"/>
        <dbReference type="ChEBI" id="CHEBI:55474"/>
        <dbReference type="ChEBI" id="CHEBI:58921"/>
        <dbReference type="EC" id="3.1.1.81"/>
    </reaction>
</comment>
<comment type="cofactor">
    <cofactor evidence="13">
        <name>Ca(2+)</name>
        <dbReference type="ChEBI" id="CHEBI:29108"/>
    </cofactor>
    <text evidence="13">Binds 2 calcium ions per subunit.</text>
</comment>
<evidence type="ECO:0000313" key="18">
    <source>
        <dbReference type="Proteomes" id="UP000322234"/>
    </source>
</evidence>
<feature type="active site" description="Proton acceptor" evidence="12">
    <location>
        <position position="477"/>
    </location>
</feature>
<keyword evidence="18" id="KW-1185">Reference proteome</keyword>
<proteinExistence type="inferred from homology"/>
<dbReference type="InterPro" id="IPR051288">
    <property type="entry name" value="Serum_paraoxonase/arylesterase"/>
</dbReference>
<feature type="binding site" evidence="13">
    <location>
        <position position="586"/>
    </location>
    <ligand>
        <name>Ca(2+)</name>
        <dbReference type="ChEBI" id="CHEBI:29108"/>
        <label>1</label>
        <note>catalytic</note>
    </ligand>
</feature>
<evidence type="ECO:0000313" key="17">
    <source>
        <dbReference type="EMBL" id="MXQ83343.1"/>
    </source>
</evidence>
<dbReference type="GO" id="GO:0004064">
    <property type="term" value="F:arylesterase activity"/>
    <property type="evidence" value="ECO:0007669"/>
    <property type="project" value="UniProtKB-EC"/>
</dbReference>
<keyword evidence="5 13" id="KW-0479">Metal-binding</keyword>
<dbReference type="GO" id="GO:0102007">
    <property type="term" value="F:acyl-L-homoserine-lactone lactonohydrolase activity"/>
    <property type="evidence" value="ECO:0007669"/>
    <property type="project" value="UniProtKB-EC"/>
</dbReference>
<reference evidence="17" key="1">
    <citation type="submission" date="2019-10" db="EMBL/GenBank/DDBJ databases">
        <title>The sequence and de novo assembly of the wild yak genome.</title>
        <authorList>
            <person name="Liu Y."/>
        </authorList>
    </citation>
    <scope>NUCLEOTIDE SEQUENCE [LARGE SCALE GENOMIC DNA]</scope>
    <source>
        <strain evidence="17">WY2019</strain>
    </source>
</reference>
<evidence type="ECO:0000256" key="4">
    <source>
        <dbReference type="ARBA" id="ARBA00011233"/>
    </source>
</evidence>
<dbReference type="GO" id="GO:0005615">
    <property type="term" value="C:extracellular space"/>
    <property type="evidence" value="ECO:0007669"/>
    <property type="project" value="TreeGrafter"/>
</dbReference>
<feature type="chain" id="PRO_5025550315" description="Serum paraoxonase/lactonase 3" evidence="16">
    <location>
        <begin position="16"/>
        <end position="717"/>
    </location>
</feature>
<dbReference type="Proteomes" id="UP000322234">
    <property type="component" value="Unassembled WGS sequence"/>
</dbReference>
<name>A0A6B0R797_9CETA</name>
<dbReference type="InterPro" id="IPR002640">
    <property type="entry name" value="Arylesterase"/>
</dbReference>
<dbReference type="EMBL" id="VBQZ03000016">
    <property type="protein sequence ID" value="MXQ83343.1"/>
    <property type="molecule type" value="Genomic_DNA"/>
</dbReference>
<dbReference type="PRINTS" id="PR01786">
    <property type="entry name" value="PARAOXONASE1"/>
</dbReference>
<evidence type="ECO:0000256" key="6">
    <source>
        <dbReference type="ARBA" id="ARBA00022729"/>
    </source>
</evidence>
<organism evidence="17 18">
    <name type="scientific">Bos mutus</name>
    <name type="common">wild yak</name>
    <dbReference type="NCBI Taxonomy" id="72004"/>
    <lineage>
        <taxon>Eukaryota</taxon>
        <taxon>Metazoa</taxon>
        <taxon>Chordata</taxon>
        <taxon>Craniata</taxon>
        <taxon>Vertebrata</taxon>
        <taxon>Euteleostomi</taxon>
        <taxon>Mammalia</taxon>
        <taxon>Eutheria</taxon>
        <taxon>Laurasiatheria</taxon>
        <taxon>Artiodactyla</taxon>
        <taxon>Ruminantia</taxon>
        <taxon>Pecora</taxon>
        <taxon>Bovidae</taxon>
        <taxon>Bovinae</taxon>
        <taxon>Bos</taxon>
    </lineage>
</organism>
<dbReference type="AlphaFoldDB" id="A0A6B0R797"/>
<feature type="glycosylation site" description="N-linked (GlcNAc...) asparagine" evidence="15">
    <location>
        <position position="632"/>
    </location>
</feature>
<evidence type="ECO:0000256" key="5">
    <source>
        <dbReference type="ARBA" id="ARBA00022723"/>
    </source>
</evidence>
<evidence type="ECO:0000256" key="14">
    <source>
        <dbReference type="PIRSR" id="PIRSR602640-3"/>
    </source>
</evidence>
<evidence type="ECO:0000256" key="13">
    <source>
        <dbReference type="PIRSR" id="PIRSR602640-2"/>
    </source>
</evidence>
<keyword evidence="8 13" id="KW-0106">Calcium</keyword>
<evidence type="ECO:0000256" key="16">
    <source>
        <dbReference type="SAM" id="SignalP"/>
    </source>
</evidence>
<dbReference type="Pfam" id="PF01731">
    <property type="entry name" value="Arylesterase"/>
    <property type="match status" value="2"/>
</dbReference>
<evidence type="ECO:0000256" key="2">
    <source>
        <dbReference type="ARBA" id="ARBA00000450"/>
    </source>
</evidence>
<evidence type="ECO:0000256" key="10">
    <source>
        <dbReference type="ARBA" id="ARBA00023180"/>
    </source>
</evidence>
<comment type="similarity">
    <text evidence="3">Belongs to the paraoxonase family.</text>
</comment>
<feature type="binding site" evidence="13">
    <location>
        <position position="479"/>
    </location>
    <ligand>
        <name>Ca(2+)</name>
        <dbReference type="ChEBI" id="CHEBI:29108"/>
        <label>1</label>
        <note>catalytic</note>
    </ligand>
</feature>
<evidence type="ECO:0000256" key="12">
    <source>
        <dbReference type="PIRSR" id="PIRSR602640-1"/>
    </source>
</evidence>
<feature type="disulfide bond" description="In form B" evidence="14">
    <location>
        <begin position="404"/>
        <end position="715"/>
    </location>
</feature>
<protein>
    <recommendedName>
        <fullName evidence="19">Serum paraoxonase/lactonase 3</fullName>
    </recommendedName>
</protein>
<dbReference type="PANTHER" id="PTHR11799:SF14">
    <property type="entry name" value="SERUM PARAOXONASE_LACTONASE 3"/>
    <property type="match status" value="1"/>
</dbReference>
<evidence type="ECO:0000256" key="9">
    <source>
        <dbReference type="ARBA" id="ARBA00023157"/>
    </source>
</evidence>
<keyword evidence="9 14" id="KW-1015">Disulfide bond</keyword>
<feature type="binding site" evidence="13">
    <location>
        <position position="530"/>
    </location>
    <ligand>
        <name>Ca(2+)</name>
        <dbReference type="ChEBI" id="CHEBI:29108"/>
        <label>1</label>
        <note>catalytic</note>
    </ligand>
</feature>
<comment type="PTM">
    <text evidence="15">Glycosylated.</text>
</comment>
<dbReference type="InterPro" id="IPR011042">
    <property type="entry name" value="6-blade_b-propeller_TolB-like"/>
</dbReference>
<dbReference type="PANTHER" id="PTHR11799">
    <property type="entry name" value="PARAOXONASE"/>
    <property type="match status" value="1"/>
</dbReference>
<dbReference type="FunFam" id="2.120.10.30:FF:000023">
    <property type="entry name" value="Serum paraoxonase/arylesterase 2"/>
    <property type="match status" value="2"/>
</dbReference>
<keyword evidence="6 16" id="KW-0732">Signal</keyword>
<keyword evidence="10 15" id="KW-0325">Glycoprotein</keyword>
<evidence type="ECO:0000256" key="3">
    <source>
        <dbReference type="ARBA" id="ARBA00008595"/>
    </source>
</evidence>
<evidence type="ECO:0008006" key="19">
    <source>
        <dbReference type="Google" id="ProtNLM"/>
    </source>
</evidence>
<sequence>MGKLMALILLGAGLALVGERFLTLRERMNAYREVESVESQNCHLIEGIENGSEDIDILPSGLAFISNGLKYPGMPDLAPDEPGRIFLMDLNEQNPRVQELNISDGFDKASFNPHGMSTFIDKDQTVYLYVVNHPHMDSTVEIFKFEEQQRSLVYLKTIKHELLKSVNDIVVLGPEQFYATRDHYFTNFFLVLLEWFMDLRWTQVLFYSPKEVKVVARGFSSANGITISLDKKYIYVADVSDKNIHVMKIHDNWDLTQLKVIQLDTLVDNLTVDPDTGDILAGCHPNAIKLLMYNTEDPPGSEALRIRNALSEKPMISTMYANNGSVLQGSSVASVYRGKLLIGTVFHKALYFFLFKLSEMQAMAKLLVLTLLGLGLAFFRDYRSSYLARMNTSREVKSVELPNCKLIKGIETGAEDLEILPNGLAFISAGLRYPGVKSFEPDKPGKILLMDLNKEDPTVLELKMTGSNFDASSFNPHGISTFTDEDNTVYLLVVSHPDVKSTVELFKFQEEEKSLLHLKTIKHELLPNLNDLVAVGREHFYATNDHYFVDQYMRSWELYLGLAWSNVVYYSPDDVRVVASGFDFANGISMSPDRKYVYIAELLAHKIHVYEKHANWTLTPLKSLDCDTLVDNISVDPVTGDLWVGCHPNGMKIFSYDPENPPGSEVLQIQNILAEEPKVTVVYAEDGKVLHGSTVASVYKGKMLVGTVFQKALYCEF</sequence>
<dbReference type="SUPFAM" id="SSF63829">
    <property type="entry name" value="Calcium-dependent phosphotriesterase"/>
    <property type="match status" value="2"/>
</dbReference>
<feature type="binding site" evidence="13">
    <location>
        <position position="415"/>
    </location>
    <ligand>
        <name>Ca(2+)</name>
        <dbReference type="ChEBI" id="CHEBI:29108"/>
        <label>1</label>
        <note>catalytic</note>
    </ligand>
</feature>
<evidence type="ECO:0000256" key="15">
    <source>
        <dbReference type="PIRSR" id="PIRSR602640-4"/>
    </source>
</evidence>
<dbReference type="InterPro" id="IPR008363">
    <property type="entry name" value="Paraoxonase1"/>
</dbReference>
<feature type="binding site" evidence="13">
    <location>
        <position position="632"/>
    </location>
    <ligand>
        <name>Ca(2+)</name>
        <dbReference type="ChEBI" id="CHEBI:29108"/>
        <label>1</label>
        <note>catalytic</note>
    </ligand>
</feature>
<feature type="binding site" evidence="13">
    <location>
        <position position="531"/>
    </location>
    <ligand>
        <name>Ca(2+)</name>
        <dbReference type="ChEBI" id="CHEBI:29108"/>
        <label>1</label>
        <note>catalytic</note>
    </ligand>
</feature>
<accession>A0A6B0R797</accession>
<evidence type="ECO:0000256" key="1">
    <source>
        <dbReference type="ARBA" id="ARBA00000368"/>
    </source>
</evidence>
<comment type="caution">
    <text evidence="17">The sequence shown here is derived from an EMBL/GenBank/DDBJ whole genome shotgun (WGS) entry which is preliminary data.</text>
</comment>
<comment type="function">
    <text evidence="11">Capable of hydrolyzing lactones and a number of aromatic carboxylic acid esters.</text>
</comment>
<dbReference type="Gene3D" id="2.120.10.30">
    <property type="entry name" value="TolB, C-terminal domain"/>
    <property type="match status" value="2"/>
</dbReference>
<comment type="subunit">
    <text evidence="4">Homotrimer.</text>
</comment>
<feature type="binding site" evidence="13">
    <location>
        <position position="631"/>
    </location>
    <ligand>
        <name>Ca(2+)</name>
        <dbReference type="ChEBI" id="CHEBI:29108"/>
        <label>1</label>
        <note>catalytic</note>
    </ligand>
</feature>
<evidence type="ECO:0000256" key="11">
    <source>
        <dbReference type="ARBA" id="ARBA00059617"/>
    </source>
</evidence>
<dbReference type="GO" id="GO:0046872">
    <property type="term" value="F:metal ion binding"/>
    <property type="evidence" value="ECO:0007669"/>
    <property type="project" value="UniProtKB-KW"/>
</dbReference>
<dbReference type="PRINTS" id="PR01785">
    <property type="entry name" value="PARAOXONASE"/>
</dbReference>
<comment type="catalytic activity">
    <reaction evidence="1">
        <text>a phenyl acetate + H2O = a phenol + acetate + H(+)</text>
        <dbReference type="Rhea" id="RHEA:17309"/>
        <dbReference type="ChEBI" id="CHEBI:15377"/>
        <dbReference type="ChEBI" id="CHEBI:15378"/>
        <dbReference type="ChEBI" id="CHEBI:30089"/>
        <dbReference type="ChEBI" id="CHEBI:33853"/>
        <dbReference type="ChEBI" id="CHEBI:140310"/>
        <dbReference type="EC" id="3.1.1.2"/>
    </reaction>
</comment>
<dbReference type="GO" id="GO:0009636">
    <property type="term" value="P:response to toxic substance"/>
    <property type="evidence" value="ECO:0007669"/>
    <property type="project" value="TreeGrafter"/>
</dbReference>
<keyword evidence="7" id="KW-0378">Hydrolase</keyword>
<feature type="signal peptide" evidence="16">
    <location>
        <begin position="1"/>
        <end position="15"/>
    </location>
</feature>
<evidence type="ECO:0000256" key="7">
    <source>
        <dbReference type="ARBA" id="ARBA00022801"/>
    </source>
</evidence>
<feature type="binding site" evidence="13">
    <location>
        <position position="416"/>
    </location>
    <ligand>
        <name>Ca(2+)</name>
        <dbReference type="ChEBI" id="CHEBI:29108"/>
        <label>1</label>
        <note>catalytic</note>
    </ligand>
</feature>